<dbReference type="Pfam" id="PF11832">
    <property type="entry name" value="DUF3352"/>
    <property type="match status" value="1"/>
</dbReference>
<protein>
    <submittedName>
        <fullName evidence="1">DUF3352 domain-containing protein</fullName>
    </submittedName>
</protein>
<dbReference type="OrthoDB" id="451203at2"/>
<sequence length="578" mass="63974">MKLRSLFSFLIAGVLALLALSSGGFYWLTTHTPLNLLNGGPTTTPAAAVFVSKQAPLLVSMLVNPDRIESLRQVFATPAERSRSHAEFEQIKKSLLANTDLDYSRDIQPWIGDEITFGITTPDIDRDRKNGQQTGFLLALSSQNADRSQQFIDSYWQKQSIATKSVQFEQYKGVKLTYKQLSKIHQKSQPISALNRLNLPSSNLPSSFATALISDSSNSENNHNFVLFANSPKVLRDAIDNVQVANLNLQNTPEYQKALQQLNQGRIALAFVNIPQPETDKKPQLSLNSLAVAVGVNRRGLVAQTALVTSRENTVIPTLSEPVQALQYIPSASPFAVASTDLSNFWTDFSSAMSTNPEVSKLADRTLADIQTAWGINLPQDIFNWVKGEYALAVLPGSSNSSDWIFAAETSADSQKAIARLDEIARSKEYSIGSFTLRNQKITAWTQLTTSPNYDNENKRKSAIQTEAKGVRATVGKYEIFTTSVEAMDEALKAAETGSLMANQDFQTSIEPLPTSNDGYFYLDWPSSRRIWEKQIPLLRLIELSARPFFDHLRSLTITSTGETAGIRKATIFMRLMG</sequence>
<organism evidence="1 2">
    <name type="scientific">Tychonema bourrellyi FEM_GT703</name>
    <dbReference type="NCBI Taxonomy" id="2040638"/>
    <lineage>
        <taxon>Bacteria</taxon>
        <taxon>Bacillati</taxon>
        <taxon>Cyanobacteriota</taxon>
        <taxon>Cyanophyceae</taxon>
        <taxon>Oscillatoriophycideae</taxon>
        <taxon>Oscillatoriales</taxon>
        <taxon>Microcoleaceae</taxon>
        <taxon>Tychonema</taxon>
    </lineage>
</organism>
<evidence type="ECO:0000313" key="2">
    <source>
        <dbReference type="Proteomes" id="UP000226442"/>
    </source>
</evidence>
<keyword evidence="2" id="KW-1185">Reference proteome</keyword>
<dbReference type="EMBL" id="NXIB02000045">
    <property type="protein sequence ID" value="PHX55650.1"/>
    <property type="molecule type" value="Genomic_DNA"/>
</dbReference>
<comment type="caution">
    <text evidence="1">The sequence shown here is derived from an EMBL/GenBank/DDBJ whole genome shotgun (WGS) entry which is preliminary data.</text>
</comment>
<proteinExistence type="predicted"/>
<accession>A0A2G4F1L0</accession>
<dbReference type="Proteomes" id="UP000226442">
    <property type="component" value="Unassembled WGS sequence"/>
</dbReference>
<dbReference type="AlphaFoldDB" id="A0A2G4F1L0"/>
<gene>
    <name evidence="1" type="ORF">CP500_009565</name>
</gene>
<dbReference type="InterPro" id="IPR021787">
    <property type="entry name" value="DUF3352"/>
</dbReference>
<reference evidence="1" key="1">
    <citation type="submission" date="2017-10" db="EMBL/GenBank/DDBJ databases">
        <title>Draft genome sequence of the planktic cyanobacteria Tychonema bourrellyi isolated from alpine lentic freshwater.</title>
        <authorList>
            <person name="Tett A."/>
            <person name="Armanini F."/>
            <person name="Asnicar F."/>
            <person name="Boscaini A."/>
            <person name="Pasolli E."/>
            <person name="Zolfo M."/>
            <person name="Donati C."/>
            <person name="Salmaso N."/>
            <person name="Segata N."/>
        </authorList>
    </citation>
    <scope>NUCLEOTIDE SEQUENCE</scope>
    <source>
        <strain evidence="1">FEM_GT703</strain>
    </source>
</reference>
<name>A0A2G4F1L0_9CYAN</name>
<evidence type="ECO:0000313" key="1">
    <source>
        <dbReference type="EMBL" id="PHX55650.1"/>
    </source>
</evidence>